<evidence type="ECO:0000313" key="3">
    <source>
        <dbReference type="Proteomes" id="UP001141552"/>
    </source>
</evidence>
<evidence type="ECO:0000313" key="2">
    <source>
        <dbReference type="EMBL" id="KAJ4839019.1"/>
    </source>
</evidence>
<gene>
    <name evidence="2" type="ORF">Tsubulata_021030</name>
</gene>
<reference evidence="2" key="2">
    <citation type="journal article" date="2023" name="Plants (Basel)">
        <title>Annotation of the Turnera subulata (Passifloraceae) Draft Genome Reveals the S-Locus Evolved after the Divergence of Turneroideae from Passifloroideae in a Stepwise Manner.</title>
        <authorList>
            <person name="Henning P.M."/>
            <person name="Roalson E.H."/>
            <person name="Mir W."/>
            <person name="McCubbin A.G."/>
            <person name="Shore J.S."/>
        </authorList>
    </citation>
    <scope>NUCLEOTIDE SEQUENCE</scope>
    <source>
        <strain evidence="2">F60SS</strain>
    </source>
</reference>
<dbReference type="AlphaFoldDB" id="A0A9Q0FYE6"/>
<keyword evidence="3" id="KW-1185">Reference proteome</keyword>
<evidence type="ECO:0000256" key="1">
    <source>
        <dbReference type="SAM" id="MobiDB-lite"/>
    </source>
</evidence>
<reference evidence="2" key="1">
    <citation type="submission" date="2022-02" db="EMBL/GenBank/DDBJ databases">
        <authorList>
            <person name="Henning P.M."/>
            <person name="McCubbin A.G."/>
            <person name="Shore J.S."/>
        </authorList>
    </citation>
    <scope>NUCLEOTIDE SEQUENCE</scope>
    <source>
        <strain evidence="2">F60SS</strain>
        <tissue evidence="2">Leaves</tissue>
    </source>
</reference>
<name>A0A9Q0FYE6_9ROSI</name>
<feature type="compositionally biased region" description="Basic and acidic residues" evidence="1">
    <location>
        <begin position="249"/>
        <end position="258"/>
    </location>
</feature>
<accession>A0A9Q0FYE6</accession>
<protein>
    <submittedName>
        <fullName evidence="2">Uncharacterized protein</fullName>
    </submittedName>
</protein>
<dbReference type="EMBL" id="JAKUCV010003416">
    <property type="protein sequence ID" value="KAJ4839019.1"/>
    <property type="molecule type" value="Genomic_DNA"/>
</dbReference>
<feature type="region of interest" description="Disordered" evidence="1">
    <location>
        <begin position="221"/>
        <end position="265"/>
    </location>
</feature>
<proteinExistence type="predicted"/>
<comment type="caution">
    <text evidence="2">The sequence shown here is derived from an EMBL/GenBank/DDBJ whole genome shotgun (WGS) entry which is preliminary data.</text>
</comment>
<sequence>MPIYALGNEDELQTVKALLTFDDGLIGYANATEFEKLYLKLRVMARRIGNRKLPLTPALMAGVLELMISIPMGHYGTISGIKENGPSRHLAPLHNHPGMNMLLSKKPILMLLYFCIVQEVKKGKAWQADSTPWRARPIPNIKDSKLIGKLRDKSGEVAELTDLRAPPPKRPRRGCVRLWRSSNRRAVAQCGAYPACNHERDEFCVAHLCKAAVAAQQNPSASAIFGGSSDEGETTRDPRGANSRTPRHRAWDLRREPELALPPLR</sequence>
<organism evidence="2 3">
    <name type="scientific">Turnera subulata</name>
    <dbReference type="NCBI Taxonomy" id="218843"/>
    <lineage>
        <taxon>Eukaryota</taxon>
        <taxon>Viridiplantae</taxon>
        <taxon>Streptophyta</taxon>
        <taxon>Embryophyta</taxon>
        <taxon>Tracheophyta</taxon>
        <taxon>Spermatophyta</taxon>
        <taxon>Magnoliopsida</taxon>
        <taxon>eudicotyledons</taxon>
        <taxon>Gunneridae</taxon>
        <taxon>Pentapetalae</taxon>
        <taxon>rosids</taxon>
        <taxon>fabids</taxon>
        <taxon>Malpighiales</taxon>
        <taxon>Passifloraceae</taxon>
        <taxon>Turnera</taxon>
    </lineage>
</organism>
<dbReference type="Proteomes" id="UP001141552">
    <property type="component" value="Unassembled WGS sequence"/>
</dbReference>